<evidence type="ECO:0000256" key="4">
    <source>
        <dbReference type="ARBA" id="ARBA00023002"/>
    </source>
</evidence>
<organism evidence="8 9">
    <name type="scientific">Neodothiora populina</name>
    <dbReference type="NCBI Taxonomy" id="2781224"/>
    <lineage>
        <taxon>Eukaryota</taxon>
        <taxon>Fungi</taxon>
        <taxon>Dikarya</taxon>
        <taxon>Ascomycota</taxon>
        <taxon>Pezizomycotina</taxon>
        <taxon>Dothideomycetes</taxon>
        <taxon>Dothideomycetidae</taxon>
        <taxon>Dothideales</taxon>
        <taxon>Dothioraceae</taxon>
        <taxon>Neodothiora</taxon>
    </lineage>
</organism>
<feature type="transmembrane region" description="Helical" evidence="6">
    <location>
        <begin position="12"/>
        <end position="33"/>
    </location>
</feature>
<dbReference type="InterPro" id="IPR045054">
    <property type="entry name" value="P4HA-like"/>
</dbReference>
<dbReference type="PANTHER" id="PTHR10869:SF246">
    <property type="entry name" value="TRANSMEMBRANE PROLYL 4-HYDROXYLASE"/>
    <property type="match status" value="1"/>
</dbReference>
<dbReference type="EMBL" id="JBFMKM010000016">
    <property type="protein sequence ID" value="KAL1297094.1"/>
    <property type="molecule type" value="Genomic_DNA"/>
</dbReference>
<dbReference type="SMART" id="SM00702">
    <property type="entry name" value="P4Hc"/>
    <property type="match status" value="1"/>
</dbReference>
<gene>
    <name evidence="8" type="ORF">AAFC00_004677</name>
</gene>
<feature type="domain" description="Fe2OG dioxygenase" evidence="7">
    <location>
        <begin position="151"/>
        <end position="274"/>
    </location>
</feature>
<dbReference type="Pfam" id="PF13640">
    <property type="entry name" value="2OG-FeII_Oxy_3"/>
    <property type="match status" value="1"/>
</dbReference>
<dbReference type="PROSITE" id="PS51471">
    <property type="entry name" value="FE2OG_OXY"/>
    <property type="match status" value="1"/>
</dbReference>
<keyword evidence="4" id="KW-0560">Oxidoreductase</keyword>
<evidence type="ECO:0000256" key="6">
    <source>
        <dbReference type="SAM" id="Phobius"/>
    </source>
</evidence>
<accession>A0ABR3P350</accession>
<dbReference type="InterPro" id="IPR044862">
    <property type="entry name" value="Pro_4_hyd_alph_FE2OG_OXY"/>
</dbReference>
<comment type="caution">
    <text evidence="8">The sequence shown here is derived from an EMBL/GenBank/DDBJ whole genome shotgun (WGS) entry which is preliminary data.</text>
</comment>
<keyword evidence="3" id="KW-0223">Dioxygenase</keyword>
<evidence type="ECO:0000313" key="9">
    <source>
        <dbReference type="Proteomes" id="UP001562354"/>
    </source>
</evidence>
<sequence>MASDGIKPRTILEYVAILGVLYFFLGGQFSGVLQGQSSEEYDEPFPVSQEKIESLVYPDANLKCHHPNFDVHIFSSSPLIIYIESFLSEEEKDRLMKISEDKWTPSTIFNNGVELSDESVRKSEKAMIERDHVVQCIEQRALSFQGWPEDTFVERLWTQRYNESGHYANHYDWAHASKQARRVSTFMVYVKADCVGGGTNFPLLNRPKDERWCQFIDCEQPVEEGVTFLAKAGNAVFWENFDPDGNGWREGLHSGMPVKSGVKVGLNVWSWYQRGHGATLKTREG</sequence>
<keyword evidence="2" id="KW-0479">Metal-binding</keyword>
<dbReference type="RefSeq" id="XP_069196776.1">
    <property type="nucleotide sequence ID" value="XM_069344358.1"/>
</dbReference>
<evidence type="ECO:0000256" key="5">
    <source>
        <dbReference type="ARBA" id="ARBA00023004"/>
    </source>
</evidence>
<keyword evidence="9" id="KW-1185">Reference proteome</keyword>
<dbReference type="Proteomes" id="UP001562354">
    <property type="component" value="Unassembled WGS sequence"/>
</dbReference>
<dbReference type="GeneID" id="95978377"/>
<keyword evidence="6" id="KW-1133">Transmembrane helix</keyword>
<evidence type="ECO:0000256" key="3">
    <source>
        <dbReference type="ARBA" id="ARBA00022964"/>
    </source>
</evidence>
<comment type="cofactor">
    <cofactor evidence="1">
        <name>L-ascorbate</name>
        <dbReference type="ChEBI" id="CHEBI:38290"/>
    </cofactor>
</comment>
<evidence type="ECO:0000256" key="2">
    <source>
        <dbReference type="ARBA" id="ARBA00022723"/>
    </source>
</evidence>
<evidence type="ECO:0000256" key="1">
    <source>
        <dbReference type="ARBA" id="ARBA00001961"/>
    </source>
</evidence>
<evidence type="ECO:0000259" key="7">
    <source>
        <dbReference type="PROSITE" id="PS51471"/>
    </source>
</evidence>
<proteinExistence type="predicted"/>
<keyword evidence="5" id="KW-0408">Iron</keyword>
<keyword evidence="6" id="KW-0472">Membrane</keyword>
<dbReference type="InterPro" id="IPR005123">
    <property type="entry name" value="Oxoglu/Fe-dep_dioxygenase_dom"/>
</dbReference>
<protein>
    <recommendedName>
        <fullName evidence="7">Fe2OG dioxygenase domain-containing protein</fullName>
    </recommendedName>
</protein>
<name>A0ABR3P350_9PEZI</name>
<dbReference type="InterPro" id="IPR006620">
    <property type="entry name" value="Pro_4_hyd_alph"/>
</dbReference>
<reference evidence="8 9" key="1">
    <citation type="submission" date="2024-07" db="EMBL/GenBank/DDBJ databases">
        <title>Draft sequence of the Neodothiora populina.</title>
        <authorList>
            <person name="Drown D.D."/>
            <person name="Schuette U.S."/>
            <person name="Buechlein A.B."/>
            <person name="Rusch D.R."/>
            <person name="Winton L.W."/>
            <person name="Adams G.A."/>
        </authorList>
    </citation>
    <scope>NUCLEOTIDE SEQUENCE [LARGE SCALE GENOMIC DNA]</scope>
    <source>
        <strain evidence="8 9">CPC 39397</strain>
    </source>
</reference>
<evidence type="ECO:0000313" key="8">
    <source>
        <dbReference type="EMBL" id="KAL1297094.1"/>
    </source>
</evidence>
<dbReference type="Gene3D" id="2.60.120.620">
    <property type="entry name" value="q2cbj1_9rhob like domain"/>
    <property type="match status" value="1"/>
</dbReference>
<keyword evidence="6" id="KW-0812">Transmembrane</keyword>
<dbReference type="PANTHER" id="PTHR10869">
    <property type="entry name" value="PROLYL 4-HYDROXYLASE ALPHA SUBUNIT"/>
    <property type="match status" value="1"/>
</dbReference>